<dbReference type="GeneID" id="76198964"/>
<sequence length="55" mass="6003">MNRFGRFRANSTGIHCALKHPDHFVIGSDDPPFEAEVVLIEPHGAHDAVHLTANG</sequence>
<organism evidence="1 2">
    <name type="scientific">Halocatena marina</name>
    <dbReference type="NCBI Taxonomy" id="2934937"/>
    <lineage>
        <taxon>Archaea</taxon>
        <taxon>Methanobacteriati</taxon>
        <taxon>Methanobacteriota</taxon>
        <taxon>Stenosarchaea group</taxon>
        <taxon>Halobacteria</taxon>
        <taxon>Halobacteriales</taxon>
        <taxon>Natronomonadaceae</taxon>
        <taxon>Halocatena</taxon>
    </lineage>
</organism>
<dbReference type="RefSeq" id="WP_248905460.1">
    <property type="nucleotide sequence ID" value="NZ_CP109979.1"/>
</dbReference>
<name>A0ABD5YN08_9EURY</name>
<dbReference type="EMBL" id="JBHTAX010000001">
    <property type="protein sequence ID" value="MFC7189394.1"/>
    <property type="molecule type" value="Genomic_DNA"/>
</dbReference>
<dbReference type="AlphaFoldDB" id="A0ABD5YN08"/>
<gene>
    <name evidence="1" type="ORF">ACFQL7_05725</name>
</gene>
<reference evidence="1 2" key="1">
    <citation type="journal article" date="2019" name="Int. J. Syst. Evol. Microbiol.">
        <title>The Global Catalogue of Microorganisms (GCM) 10K type strain sequencing project: providing services to taxonomists for standard genome sequencing and annotation.</title>
        <authorList>
            <consortium name="The Broad Institute Genomics Platform"/>
            <consortium name="The Broad Institute Genome Sequencing Center for Infectious Disease"/>
            <person name="Wu L."/>
            <person name="Ma J."/>
        </authorList>
    </citation>
    <scope>NUCLEOTIDE SEQUENCE [LARGE SCALE GENOMIC DNA]</scope>
    <source>
        <strain evidence="1 2">RDMS1</strain>
    </source>
</reference>
<comment type="caution">
    <text evidence="1">The sequence shown here is derived from an EMBL/GenBank/DDBJ whole genome shotgun (WGS) entry which is preliminary data.</text>
</comment>
<proteinExistence type="predicted"/>
<evidence type="ECO:0000313" key="2">
    <source>
        <dbReference type="Proteomes" id="UP001596417"/>
    </source>
</evidence>
<protein>
    <submittedName>
        <fullName evidence="1">Uncharacterized protein</fullName>
    </submittedName>
</protein>
<evidence type="ECO:0000313" key="1">
    <source>
        <dbReference type="EMBL" id="MFC7189394.1"/>
    </source>
</evidence>
<keyword evidence="2" id="KW-1185">Reference proteome</keyword>
<dbReference type="Proteomes" id="UP001596417">
    <property type="component" value="Unassembled WGS sequence"/>
</dbReference>
<accession>A0ABD5YN08</accession>